<dbReference type="Pfam" id="PF00227">
    <property type="entry name" value="Proteasome"/>
    <property type="match status" value="1"/>
</dbReference>
<feature type="non-terminal residue" evidence="6">
    <location>
        <position position="121"/>
    </location>
</feature>
<evidence type="ECO:0000313" key="7">
    <source>
        <dbReference type="Proteomes" id="UP000603627"/>
    </source>
</evidence>
<evidence type="ECO:0000256" key="2">
    <source>
        <dbReference type="ARBA" id="ARBA00022490"/>
    </source>
</evidence>
<accession>A0A852APE0</accession>
<dbReference type="GO" id="GO:0005839">
    <property type="term" value="C:proteasome core complex"/>
    <property type="evidence" value="ECO:0007669"/>
    <property type="project" value="InterPro"/>
</dbReference>
<dbReference type="PANTHER" id="PTHR32194">
    <property type="entry name" value="METALLOPROTEASE TLDD"/>
    <property type="match status" value="1"/>
</dbReference>
<reference evidence="6" key="1">
    <citation type="submission" date="2019-09" db="EMBL/GenBank/DDBJ databases">
        <title>Bird 10,000 Genomes (B10K) Project - Family phase.</title>
        <authorList>
            <person name="Zhang G."/>
        </authorList>
    </citation>
    <scope>NUCLEOTIDE SEQUENCE</scope>
    <source>
        <strain evidence="6">B10K-DU-015-28</strain>
        <tissue evidence="6">Muscle</tissue>
    </source>
</reference>
<evidence type="ECO:0000313" key="6">
    <source>
        <dbReference type="EMBL" id="NXE71552.1"/>
    </source>
</evidence>
<dbReference type="AlphaFoldDB" id="A0A852APE0"/>
<protein>
    <submittedName>
        <fullName evidence="6">PSB6 protein</fullName>
    </submittedName>
</protein>
<comment type="caution">
    <text evidence="6">The sequence shown here is derived from an EMBL/GenBank/DDBJ whole genome shotgun (WGS) entry which is preliminary data.</text>
</comment>
<name>A0A852APE0_CALOR</name>
<dbReference type="PANTHER" id="PTHR32194:SF0">
    <property type="entry name" value="ATP-DEPENDENT PROTEASE SUBUNIT HSLV"/>
    <property type="match status" value="1"/>
</dbReference>
<keyword evidence="5" id="KW-0647">Proteasome</keyword>
<dbReference type="GO" id="GO:0005737">
    <property type="term" value="C:cytoplasm"/>
    <property type="evidence" value="ECO:0007669"/>
    <property type="project" value="TreeGrafter"/>
</dbReference>
<dbReference type="Gene3D" id="3.60.20.10">
    <property type="entry name" value="Glutamine Phosphoribosylpyrophosphate, subunit 1, domain 1"/>
    <property type="match status" value="1"/>
</dbReference>
<dbReference type="SUPFAM" id="SSF56235">
    <property type="entry name" value="N-terminal nucleophile aminohydrolases (Ntn hydrolases)"/>
    <property type="match status" value="1"/>
</dbReference>
<proteinExistence type="predicted"/>
<comment type="subcellular location">
    <subcellularLocation>
        <location evidence="1">Nucleus</location>
    </subcellularLocation>
</comment>
<dbReference type="PROSITE" id="PS51476">
    <property type="entry name" value="PROTEASOME_BETA_2"/>
    <property type="match status" value="1"/>
</dbReference>
<feature type="non-terminal residue" evidence="6">
    <location>
        <position position="1"/>
    </location>
</feature>
<keyword evidence="4" id="KW-0378">Hydrolase</keyword>
<keyword evidence="3" id="KW-0645">Protease</keyword>
<dbReference type="InterPro" id="IPR023333">
    <property type="entry name" value="Proteasome_suB-type"/>
</dbReference>
<dbReference type="GO" id="GO:0005634">
    <property type="term" value="C:nucleus"/>
    <property type="evidence" value="ECO:0007669"/>
    <property type="project" value="UniProtKB-SubCell"/>
</dbReference>
<keyword evidence="7" id="KW-1185">Reference proteome</keyword>
<dbReference type="GO" id="GO:0008233">
    <property type="term" value="F:peptidase activity"/>
    <property type="evidence" value="ECO:0007669"/>
    <property type="project" value="UniProtKB-KW"/>
</dbReference>
<dbReference type="GO" id="GO:0051603">
    <property type="term" value="P:proteolysis involved in protein catabolic process"/>
    <property type="evidence" value="ECO:0007669"/>
    <property type="project" value="InterPro"/>
</dbReference>
<evidence type="ECO:0000256" key="4">
    <source>
        <dbReference type="ARBA" id="ARBA00022801"/>
    </source>
</evidence>
<keyword evidence="2" id="KW-0963">Cytoplasm</keyword>
<evidence type="ECO:0000256" key="1">
    <source>
        <dbReference type="ARBA" id="ARBA00004123"/>
    </source>
</evidence>
<sequence length="121" mass="13136">EWTAEPVSTGTTIMAVEFDGGVVIGADSRTTTGAYIANRVTDKLTPVHDRIFCCRSGSAADTQAVADAVAYQLAFHSVELEEPPRVRTAARLFQQSCYRYREELSAGIIVAGWDPRRGGQV</sequence>
<dbReference type="Proteomes" id="UP000603627">
    <property type="component" value="Unassembled WGS sequence"/>
</dbReference>
<evidence type="ECO:0000256" key="5">
    <source>
        <dbReference type="ARBA" id="ARBA00022942"/>
    </source>
</evidence>
<dbReference type="InterPro" id="IPR001353">
    <property type="entry name" value="Proteasome_sua/b"/>
</dbReference>
<evidence type="ECO:0000256" key="3">
    <source>
        <dbReference type="ARBA" id="ARBA00022670"/>
    </source>
</evidence>
<gene>
    <name evidence="6" type="primary">Psmb6</name>
    <name evidence="6" type="ORF">CALORN_R01339</name>
</gene>
<dbReference type="InterPro" id="IPR016050">
    <property type="entry name" value="Proteasome_bsu_CS"/>
</dbReference>
<dbReference type="PROSITE" id="PS00854">
    <property type="entry name" value="PROTEASOME_BETA_1"/>
    <property type="match status" value="1"/>
</dbReference>
<organism evidence="6 7">
    <name type="scientific">Calcarius ornatus</name>
    <name type="common">Chestnut-collared longspur</name>
    <dbReference type="NCBI Taxonomy" id="198940"/>
    <lineage>
        <taxon>Eukaryota</taxon>
        <taxon>Metazoa</taxon>
        <taxon>Chordata</taxon>
        <taxon>Craniata</taxon>
        <taxon>Vertebrata</taxon>
        <taxon>Euteleostomi</taxon>
        <taxon>Archelosauria</taxon>
        <taxon>Archosauria</taxon>
        <taxon>Dinosauria</taxon>
        <taxon>Saurischia</taxon>
        <taxon>Theropoda</taxon>
        <taxon>Coelurosauria</taxon>
        <taxon>Aves</taxon>
        <taxon>Neognathae</taxon>
        <taxon>Neoaves</taxon>
        <taxon>Telluraves</taxon>
        <taxon>Australaves</taxon>
        <taxon>Passeriformes</taxon>
        <taxon>Passeroidea</taxon>
        <taxon>Fringillidae</taxon>
        <taxon>Emberizinae</taxon>
        <taxon>Emberizini</taxon>
        <taxon>Calcarius</taxon>
    </lineage>
</organism>
<dbReference type="InterPro" id="IPR029055">
    <property type="entry name" value="Ntn_hydrolases_N"/>
</dbReference>
<dbReference type="EMBL" id="WBNL01003371">
    <property type="protein sequence ID" value="NXE71552.1"/>
    <property type="molecule type" value="Genomic_DNA"/>
</dbReference>